<organism evidence="2 3">
    <name type="scientific">Cryptolaemus montrouzieri</name>
    <dbReference type="NCBI Taxonomy" id="559131"/>
    <lineage>
        <taxon>Eukaryota</taxon>
        <taxon>Metazoa</taxon>
        <taxon>Ecdysozoa</taxon>
        <taxon>Arthropoda</taxon>
        <taxon>Hexapoda</taxon>
        <taxon>Insecta</taxon>
        <taxon>Pterygota</taxon>
        <taxon>Neoptera</taxon>
        <taxon>Endopterygota</taxon>
        <taxon>Coleoptera</taxon>
        <taxon>Polyphaga</taxon>
        <taxon>Cucujiformia</taxon>
        <taxon>Coccinelloidea</taxon>
        <taxon>Coccinellidae</taxon>
        <taxon>Scymninae</taxon>
        <taxon>Scymnini</taxon>
        <taxon>Cryptolaemus</taxon>
    </lineage>
</organism>
<dbReference type="AlphaFoldDB" id="A0ABD2NX14"/>
<comment type="caution">
    <text evidence="2">The sequence shown here is derived from an EMBL/GenBank/DDBJ whole genome shotgun (WGS) entry which is preliminary data.</text>
</comment>
<protein>
    <submittedName>
        <fullName evidence="2">Uncharacterized protein</fullName>
    </submittedName>
</protein>
<feature type="non-terminal residue" evidence="2">
    <location>
        <position position="151"/>
    </location>
</feature>
<dbReference type="Proteomes" id="UP001516400">
    <property type="component" value="Unassembled WGS sequence"/>
</dbReference>
<dbReference type="EMBL" id="JABFTP020000144">
    <property type="protein sequence ID" value="KAL3283185.1"/>
    <property type="molecule type" value="Genomic_DNA"/>
</dbReference>
<feature type="compositionally biased region" description="Basic and acidic residues" evidence="1">
    <location>
        <begin position="72"/>
        <end position="104"/>
    </location>
</feature>
<evidence type="ECO:0000313" key="2">
    <source>
        <dbReference type="EMBL" id="KAL3283185.1"/>
    </source>
</evidence>
<keyword evidence="3" id="KW-1185">Reference proteome</keyword>
<evidence type="ECO:0000256" key="1">
    <source>
        <dbReference type="SAM" id="MobiDB-lite"/>
    </source>
</evidence>
<feature type="compositionally biased region" description="Acidic residues" evidence="1">
    <location>
        <begin position="26"/>
        <end position="35"/>
    </location>
</feature>
<accession>A0ABD2NX14</accession>
<feature type="region of interest" description="Disordered" evidence="1">
    <location>
        <begin position="24"/>
        <end position="106"/>
    </location>
</feature>
<gene>
    <name evidence="2" type="ORF">HHI36_006337</name>
</gene>
<evidence type="ECO:0000313" key="3">
    <source>
        <dbReference type="Proteomes" id="UP001516400"/>
    </source>
</evidence>
<proteinExistence type="predicted"/>
<sequence>MIRDNKNCPKLVKGKHEIGQLYFTLENDEDSEDSDDSLRDPDYHDDNDDADGGTKTLGMILSDSDDESASDVDDRLELENENSESRNPSHESRKSSRRKEKYENDLLSDQLTEKFYSRKTPGAKLLVAKNKLKKPSGRFVDVDISCGKMNV</sequence>
<reference evidence="2 3" key="1">
    <citation type="journal article" date="2021" name="BMC Biol.">
        <title>Horizontally acquired antibacterial genes associated with adaptive radiation of ladybird beetles.</title>
        <authorList>
            <person name="Li H.S."/>
            <person name="Tang X.F."/>
            <person name="Huang Y.H."/>
            <person name="Xu Z.Y."/>
            <person name="Chen M.L."/>
            <person name="Du X.Y."/>
            <person name="Qiu B.Y."/>
            <person name="Chen P.T."/>
            <person name="Zhang W."/>
            <person name="Slipinski A."/>
            <person name="Escalona H.E."/>
            <person name="Waterhouse R.M."/>
            <person name="Zwick A."/>
            <person name="Pang H."/>
        </authorList>
    </citation>
    <scope>NUCLEOTIDE SEQUENCE [LARGE SCALE GENOMIC DNA]</scope>
    <source>
        <strain evidence="2">SYSU2018</strain>
    </source>
</reference>
<name>A0ABD2NX14_9CUCU</name>